<gene>
    <name evidence="2" type="ORF">ISF26_10600</name>
</gene>
<reference evidence="2 3" key="1">
    <citation type="journal article" date="2021" name="Genome Biol. Evol.">
        <title>Complete Genome Sequencing of a Novel Gloeobacter Species from a Waterfall Cave in Mexico.</title>
        <authorList>
            <person name="Saw J.H."/>
            <person name="Cardona T."/>
            <person name="Montejano G."/>
        </authorList>
    </citation>
    <scope>NUCLEOTIDE SEQUENCE [LARGE SCALE GENOMIC DNA]</scope>
    <source>
        <strain evidence="2">MG652769</strain>
    </source>
</reference>
<dbReference type="RefSeq" id="WP_230843858.1">
    <property type="nucleotide sequence ID" value="NZ_CP063845.1"/>
</dbReference>
<keyword evidence="1" id="KW-0472">Membrane</keyword>
<dbReference type="EMBL" id="CP063845">
    <property type="protein sequence ID" value="UFP96620.1"/>
    <property type="molecule type" value="Genomic_DNA"/>
</dbReference>
<evidence type="ECO:0000313" key="2">
    <source>
        <dbReference type="EMBL" id="UFP96620.1"/>
    </source>
</evidence>
<feature type="transmembrane region" description="Helical" evidence="1">
    <location>
        <begin position="88"/>
        <end position="107"/>
    </location>
</feature>
<organism evidence="2 3">
    <name type="scientific">Gloeobacter morelensis MG652769</name>
    <dbReference type="NCBI Taxonomy" id="2781736"/>
    <lineage>
        <taxon>Bacteria</taxon>
        <taxon>Bacillati</taxon>
        <taxon>Cyanobacteriota</taxon>
        <taxon>Cyanophyceae</taxon>
        <taxon>Gloeobacterales</taxon>
        <taxon>Gloeobacteraceae</taxon>
        <taxon>Gloeobacter</taxon>
        <taxon>Gloeobacter morelensis</taxon>
    </lineage>
</organism>
<proteinExistence type="predicted"/>
<evidence type="ECO:0008006" key="4">
    <source>
        <dbReference type="Google" id="ProtNLM"/>
    </source>
</evidence>
<evidence type="ECO:0000256" key="1">
    <source>
        <dbReference type="SAM" id="Phobius"/>
    </source>
</evidence>
<keyword evidence="1" id="KW-1133">Transmembrane helix</keyword>
<evidence type="ECO:0000313" key="3">
    <source>
        <dbReference type="Proteomes" id="UP001054846"/>
    </source>
</evidence>
<protein>
    <recommendedName>
        <fullName evidence="4">DZANK-type domain-containing protein</fullName>
    </recommendedName>
</protein>
<accession>A0ABY3PSC1</accession>
<keyword evidence="3" id="KW-1185">Reference proteome</keyword>
<sequence length="109" mass="12385">MRCPRCGTLLSEKELHCPECQLGFLAGDRPGIRIAVAPKGEVLCGHCTYREDCNLPDFPEARRCTLYRDERAPAEPPPIYQTPVSQRFWSVPLLFALLLLMSWLLTLKP</sequence>
<dbReference type="Proteomes" id="UP001054846">
    <property type="component" value="Chromosome"/>
</dbReference>
<keyword evidence="1" id="KW-0812">Transmembrane</keyword>
<name>A0ABY3PSC1_9CYAN</name>